<dbReference type="EMBL" id="JAWWNJ010000058">
    <property type="protein sequence ID" value="KAK7013794.1"/>
    <property type="molecule type" value="Genomic_DNA"/>
</dbReference>
<gene>
    <name evidence="6" type="ORF">R3P38DRAFT_3003994</name>
</gene>
<name>A0AAW0ALI9_9AGAR</name>
<dbReference type="SUPFAM" id="SSF144232">
    <property type="entry name" value="HIT/MYND zinc finger-like"/>
    <property type="match status" value="1"/>
</dbReference>
<dbReference type="GO" id="GO:0008270">
    <property type="term" value="F:zinc ion binding"/>
    <property type="evidence" value="ECO:0007669"/>
    <property type="project" value="UniProtKB-KW"/>
</dbReference>
<accession>A0AAW0ALI9</accession>
<evidence type="ECO:0000256" key="2">
    <source>
        <dbReference type="ARBA" id="ARBA00022771"/>
    </source>
</evidence>
<evidence type="ECO:0000313" key="7">
    <source>
        <dbReference type="Proteomes" id="UP001362999"/>
    </source>
</evidence>
<evidence type="ECO:0000313" key="6">
    <source>
        <dbReference type="EMBL" id="KAK7013794.1"/>
    </source>
</evidence>
<dbReference type="Gene3D" id="6.10.140.2220">
    <property type="match status" value="1"/>
</dbReference>
<evidence type="ECO:0000259" key="5">
    <source>
        <dbReference type="PROSITE" id="PS50865"/>
    </source>
</evidence>
<evidence type="ECO:0000256" key="1">
    <source>
        <dbReference type="ARBA" id="ARBA00022723"/>
    </source>
</evidence>
<dbReference type="InterPro" id="IPR002893">
    <property type="entry name" value="Znf_MYND"/>
</dbReference>
<dbReference type="AlphaFoldDB" id="A0AAW0ALI9"/>
<protein>
    <recommendedName>
        <fullName evidence="5">MYND-type domain-containing protein</fullName>
    </recommendedName>
</protein>
<keyword evidence="1" id="KW-0479">Metal-binding</keyword>
<dbReference type="Proteomes" id="UP001362999">
    <property type="component" value="Unassembled WGS sequence"/>
</dbReference>
<evidence type="ECO:0000256" key="3">
    <source>
        <dbReference type="ARBA" id="ARBA00022833"/>
    </source>
</evidence>
<organism evidence="6 7">
    <name type="scientific">Favolaschia claudopus</name>
    <dbReference type="NCBI Taxonomy" id="2862362"/>
    <lineage>
        <taxon>Eukaryota</taxon>
        <taxon>Fungi</taxon>
        <taxon>Dikarya</taxon>
        <taxon>Basidiomycota</taxon>
        <taxon>Agaricomycotina</taxon>
        <taxon>Agaricomycetes</taxon>
        <taxon>Agaricomycetidae</taxon>
        <taxon>Agaricales</taxon>
        <taxon>Marasmiineae</taxon>
        <taxon>Mycenaceae</taxon>
        <taxon>Favolaschia</taxon>
    </lineage>
</organism>
<keyword evidence="7" id="KW-1185">Reference proteome</keyword>
<dbReference type="PROSITE" id="PS50865">
    <property type="entry name" value="ZF_MYND_2"/>
    <property type="match status" value="1"/>
</dbReference>
<sequence>MHPALDISNLQRLPANQRAAAIAVSSDNPTVGQLQAVKSHMETAAASRKKLYLPVFYSHLAREHIPTPKDWESHSTAILDCLSRATLSLQCLFKLLDAAESDLLFAVWPCIWPWIYFLHVHAEHIPATIRIPETILYTSAVIISAHTRPTVEVSSTLGFRNFLGKAWAVVFASDSPPSPSTNKPFDFDRFFVSLARFLGNLRFDNPTHFAELLSGVGGTLDHLANLSGRYLRNVIEHPPPQGIPPIHLPSMMAFVLSSPSGVANAPRNKMQEQLLDILPRYGFILALILALDAYFRWEVRSDSHSFPGAVLLKRLFMSPHGSGCLFLAIEIGLLRVLGQIALRHSPAIDVVLQYFLDTILPGGLANYDVVHAFDTVRAELGKLSSSRKFRALSIYPKWEFCMQLGEMRCRLLRQMEDKEEFRACDDLMCGKIQLKSNLRRCSGCHAAYYCARECQVSDWEHGNHNKWCYASQKLSLAESVSDPINLGYHERRFLRILVHQTYQEHIQFICVEQVKLLASVLSDSGSSSKSPVVLFDFTANPPYVSVLPIAHWYSVLPDELHSQLGYLSQRARQSRGRMQLHIIKLMSLEDRTKGEVRFWVVPLRSDSGFVWDELQGVATERREDRNAIEGDMEGKIRKVLSRRGENVVEIH</sequence>
<reference evidence="6 7" key="1">
    <citation type="journal article" date="2024" name="J Genomics">
        <title>Draft genome sequencing and assembly of Favolaschia claudopus CIRM-BRFM 2984 isolated from oak limbs.</title>
        <authorList>
            <person name="Navarro D."/>
            <person name="Drula E."/>
            <person name="Chaduli D."/>
            <person name="Cazenave R."/>
            <person name="Ahrendt S."/>
            <person name="Wang J."/>
            <person name="Lipzen A."/>
            <person name="Daum C."/>
            <person name="Barry K."/>
            <person name="Grigoriev I.V."/>
            <person name="Favel A."/>
            <person name="Rosso M.N."/>
            <person name="Martin F."/>
        </authorList>
    </citation>
    <scope>NUCLEOTIDE SEQUENCE [LARGE SCALE GENOMIC DNA]</scope>
    <source>
        <strain evidence="6 7">CIRM-BRFM 2984</strain>
    </source>
</reference>
<comment type="caution">
    <text evidence="6">The sequence shown here is derived from an EMBL/GenBank/DDBJ whole genome shotgun (WGS) entry which is preliminary data.</text>
</comment>
<keyword evidence="3" id="KW-0862">Zinc</keyword>
<keyword evidence="2 4" id="KW-0863">Zinc-finger</keyword>
<dbReference type="Pfam" id="PF01753">
    <property type="entry name" value="zf-MYND"/>
    <property type="match status" value="1"/>
</dbReference>
<evidence type="ECO:0000256" key="4">
    <source>
        <dbReference type="PROSITE-ProRule" id="PRU00134"/>
    </source>
</evidence>
<proteinExistence type="predicted"/>
<feature type="domain" description="MYND-type" evidence="5">
    <location>
        <begin position="426"/>
        <end position="468"/>
    </location>
</feature>